<evidence type="ECO:0000256" key="4">
    <source>
        <dbReference type="ARBA" id="ARBA00023136"/>
    </source>
</evidence>
<feature type="transmembrane region" description="Helical" evidence="5">
    <location>
        <begin position="338"/>
        <end position="359"/>
    </location>
</feature>
<dbReference type="GO" id="GO:0005886">
    <property type="term" value="C:plasma membrane"/>
    <property type="evidence" value="ECO:0007669"/>
    <property type="project" value="TreeGrafter"/>
</dbReference>
<keyword evidence="3 5" id="KW-1133">Transmembrane helix</keyword>
<dbReference type="EMBL" id="BROQ01000240">
    <property type="protein sequence ID" value="GKZ27609.1"/>
    <property type="molecule type" value="Genomic_DNA"/>
</dbReference>
<gene>
    <name evidence="7" type="ORF">AbraCBS73388_005134</name>
</gene>
<dbReference type="Proteomes" id="UP001143548">
    <property type="component" value="Unassembled WGS sequence"/>
</dbReference>
<feature type="transmembrane region" description="Helical" evidence="5">
    <location>
        <begin position="380"/>
        <end position="400"/>
    </location>
</feature>
<feature type="transmembrane region" description="Helical" evidence="5">
    <location>
        <begin position="472"/>
        <end position="495"/>
    </location>
</feature>
<keyword evidence="2 5" id="KW-0812">Transmembrane</keyword>
<dbReference type="Gene3D" id="1.20.1250.20">
    <property type="entry name" value="MFS general substrate transporter like domains"/>
    <property type="match status" value="1"/>
</dbReference>
<evidence type="ECO:0000256" key="5">
    <source>
        <dbReference type="SAM" id="Phobius"/>
    </source>
</evidence>
<organism evidence="7 8">
    <name type="scientific">Aspergillus brasiliensis</name>
    <dbReference type="NCBI Taxonomy" id="319629"/>
    <lineage>
        <taxon>Eukaryota</taxon>
        <taxon>Fungi</taxon>
        <taxon>Dikarya</taxon>
        <taxon>Ascomycota</taxon>
        <taxon>Pezizomycotina</taxon>
        <taxon>Eurotiomycetes</taxon>
        <taxon>Eurotiomycetidae</taxon>
        <taxon>Eurotiales</taxon>
        <taxon>Aspergillaceae</taxon>
        <taxon>Aspergillus</taxon>
        <taxon>Aspergillus subgen. Circumdati</taxon>
    </lineage>
</organism>
<dbReference type="GO" id="GO:0022857">
    <property type="term" value="F:transmembrane transporter activity"/>
    <property type="evidence" value="ECO:0007669"/>
    <property type="project" value="InterPro"/>
</dbReference>
<feature type="transmembrane region" description="Helical" evidence="5">
    <location>
        <begin position="203"/>
        <end position="223"/>
    </location>
</feature>
<accession>A0A9W5Z3I2</accession>
<evidence type="ECO:0000256" key="1">
    <source>
        <dbReference type="ARBA" id="ARBA00004141"/>
    </source>
</evidence>
<feature type="transmembrane region" description="Helical" evidence="5">
    <location>
        <begin position="298"/>
        <end position="318"/>
    </location>
</feature>
<dbReference type="PANTHER" id="PTHR23502:SF181">
    <property type="entry name" value="MAJOR FACILITATOR SUPERFAMILY (MFS) PROFILE DOMAIN-CONTAINING PROTEIN"/>
    <property type="match status" value="1"/>
</dbReference>
<protein>
    <recommendedName>
        <fullName evidence="6">Major facilitator superfamily (MFS) profile domain-containing protein</fullName>
    </recommendedName>
</protein>
<dbReference type="InterPro" id="IPR036259">
    <property type="entry name" value="MFS_trans_sf"/>
</dbReference>
<dbReference type="SUPFAM" id="SSF103473">
    <property type="entry name" value="MFS general substrate transporter"/>
    <property type="match status" value="1"/>
</dbReference>
<evidence type="ECO:0000259" key="6">
    <source>
        <dbReference type="PROSITE" id="PS50850"/>
    </source>
</evidence>
<dbReference type="PROSITE" id="PS50850">
    <property type="entry name" value="MFS"/>
    <property type="match status" value="1"/>
</dbReference>
<feature type="transmembrane region" description="Helical" evidence="5">
    <location>
        <begin position="82"/>
        <end position="102"/>
    </location>
</feature>
<dbReference type="InterPro" id="IPR020846">
    <property type="entry name" value="MFS_dom"/>
</dbReference>
<evidence type="ECO:0000256" key="3">
    <source>
        <dbReference type="ARBA" id="ARBA00022989"/>
    </source>
</evidence>
<proteinExistence type="predicted"/>
<comment type="subcellular location">
    <subcellularLocation>
        <location evidence="1">Membrane</location>
        <topology evidence="1">Multi-pass membrane protein</topology>
    </subcellularLocation>
</comment>
<feature type="transmembrane region" description="Helical" evidence="5">
    <location>
        <begin position="406"/>
        <end position="433"/>
    </location>
</feature>
<feature type="domain" description="Major facilitator superfamily (MFS) profile" evidence="6">
    <location>
        <begin position="47"/>
        <end position="500"/>
    </location>
</feature>
<comment type="caution">
    <text evidence="7">The sequence shown here is derived from an EMBL/GenBank/DDBJ whole genome shotgun (WGS) entry which is preliminary data.</text>
</comment>
<feature type="transmembrane region" description="Helical" evidence="5">
    <location>
        <begin position="440"/>
        <end position="460"/>
    </location>
</feature>
<dbReference type="InterPro" id="IPR011701">
    <property type="entry name" value="MFS"/>
</dbReference>
<dbReference type="Pfam" id="PF07690">
    <property type="entry name" value="MFS_1"/>
    <property type="match status" value="1"/>
</dbReference>
<keyword evidence="4 5" id="KW-0472">Membrane</keyword>
<feature type="transmembrane region" description="Helical" evidence="5">
    <location>
        <begin position="172"/>
        <end position="197"/>
    </location>
</feature>
<feature type="transmembrane region" description="Helical" evidence="5">
    <location>
        <begin position="114"/>
        <end position="140"/>
    </location>
</feature>
<evidence type="ECO:0000313" key="8">
    <source>
        <dbReference type="Proteomes" id="UP001143548"/>
    </source>
</evidence>
<evidence type="ECO:0000313" key="7">
    <source>
        <dbReference type="EMBL" id="GKZ27609.1"/>
    </source>
</evidence>
<name>A0A9W5Z3I2_9EURO</name>
<evidence type="ECO:0000256" key="2">
    <source>
        <dbReference type="ARBA" id="ARBA00022692"/>
    </source>
</evidence>
<dbReference type="PANTHER" id="PTHR23502">
    <property type="entry name" value="MAJOR FACILITATOR SUPERFAMILY"/>
    <property type="match status" value="1"/>
</dbReference>
<sequence>MIPVAGTTSLHSISHVSMRRQGLPLIPNPTQDKRDPLRWPIWLKRCAIITTSMTNFVANMAGSGLSVAVPELIQEYHKPESAVVRLLTYNFLFLSIGNIFWVPIAHKFGKRASLLLSMALQAGALAWCVTATSFSSLLAARCVQGFAGAAGESIVPEIAADIFFLHQRAAMMSIYVILISGGSAIGPLVNSLMVQYLPTSWRAFMWVCFALAVADIGLMLFLCPESNFRRPEWDMPAIEPEATETKAAREMVEHAAPEDVYTVHRPSLVDIIVPVRLDRELNLFWAMVAPLRLLIRPAVIWVILLYGCALSPQIILIFTMSSLLEAPPYLFSSVSVGLMQIAALIGFILACFGGGWLSDLINSRMARRRANGQVRAEDRLLSLIPGMAIGPAGCVLLAFACQNHLHWTAIAVGFGMVSFGTVYTPNIAITYLAHRHQRDAAQCLVLVNMVKNLVAFIFLYEAVEWVQSQGYLQLYLVMLALGVVTIGAALPLYLLHGKRHVE</sequence>
<dbReference type="AlphaFoldDB" id="A0A9W5Z3I2"/>
<reference evidence="7" key="1">
    <citation type="submission" date="2022-07" db="EMBL/GenBank/DDBJ databases">
        <title>Taxonomy of Aspergillus series Nigri: significant species reduction supported by multi-species coalescent approaches.</title>
        <authorList>
            <person name="Bian C."/>
            <person name="Kusuya Y."/>
            <person name="Sklenar F."/>
            <person name="D'hooge E."/>
            <person name="Yaguchi T."/>
            <person name="Takahashi H."/>
            <person name="Hubka V."/>
        </authorList>
    </citation>
    <scope>NUCLEOTIDE SEQUENCE</scope>
    <source>
        <strain evidence="7">CBS 733.88</strain>
    </source>
</reference>